<dbReference type="GeneID" id="103584856"/>
<dbReference type="Pfam" id="PF05083">
    <property type="entry name" value="LST1"/>
    <property type="match status" value="1"/>
</dbReference>
<proteinExistence type="predicted"/>
<keyword evidence="2" id="KW-1185">Reference proteome</keyword>
<reference evidence="3" key="1">
    <citation type="submission" date="2025-08" db="UniProtKB">
        <authorList>
            <consortium name="RefSeq"/>
        </authorList>
    </citation>
    <scope>IDENTIFICATION</scope>
</reference>
<feature type="region of interest" description="Disordered" evidence="1">
    <location>
        <begin position="29"/>
        <end position="68"/>
    </location>
</feature>
<evidence type="ECO:0000256" key="1">
    <source>
        <dbReference type="SAM" id="MobiDB-lite"/>
    </source>
</evidence>
<sequence>MASERKGGREAQLSDKELHHAPLELHYASLRRLPVPSTEEPDLGDGEGEGQKEDPGANYACIAKNKPT</sequence>
<evidence type="ECO:0000313" key="3">
    <source>
        <dbReference type="RefSeq" id="XP_008563908.1"/>
    </source>
</evidence>
<feature type="compositionally biased region" description="Acidic residues" evidence="1">
    <location>
        <begin position="39"/>
        <end position="48"/>
    </location>
</feature>
<dbReference type="InterPro" id="IPR007775">
    <property type="entry name" value="Leukocyte-sp_tscrpt_1_LST1"/>
</dbReference>
<name>A0ABM0Q6B7_GALVR</name>
<dbReference type="PANTHER" id="PTHR15452">
    <property type="entry name" value="LEUKOCYTE-SPECIFIC TRANSCRIPT 1 PROTEIN"/>
    <property type="match status" value="1"/>
</dbReference>
<accession>A0ABM0Q6B7</accession>
<dbReference type="PANTHER" id="PTHR15452:SF5">
    <property type="entry name" value="LEUKOCYTE-SPECIFIC TRANSCRIPT 1 PROTEIN"/>
    <property type="match status" value="1"/>
</dbReference>
<dbReference type="Proteomes" id="UP000694923">
    <property type="component" value="Unplaced"/>
</dbReference>
<evidence type="ECO:0000313" key="2">
    <source>
        <dbReference type="Proteomes" id="UP000694923"/>
    </source>
</evidence>
<protein>
    <submittedName>
        <fullName evidence="3">Leukocyte-specific transcript 1 protein</fullName>
    </submittedName>
</protein>
<gene>
    <name evidence="3" type="primary">LST1</name>
</gene>
<organism evidence="2 3">
    <name type="scientific">Galeopterus variegatus</name>
    <name type="common">Malayan flying lemur</name>
    <name type="synonym">Cynocephalus variegatus</name>
    <dbReference type="NCBI Taxonomy" id="482537"/>
    <lineage>
        <taxon>Eukaryota</taxon>
        <taxon>Metazoa</taxon>
        <taxon>Chordata</taxon>
        <taxon>Craniata</taxon>
        <taxon>Vertebrata</taxon>
        <taxon>Euteleostomi</taxon>
        <taxon>Mammalia</taxon>
        <taxon>Eutheria</taxon>
        <taxon>Euarchontoglires</taxon>
        <taxon>Dermoptera</taxon>
        <taxon>Cynocephalidae</taxon>
        <taxon>Galeopterus</taxon>
    </lineage>
</organism>
<dbReference type="RefSeq" id="XP_008563908.1">
    <property type="nucleotide sequence ID" value="XM_008565686.1"/>
</dbReference>
<feature type="region of interest" description="Disordered" evidence="1">
    <location>
        <begin position="1"/>
        <end position="20"/>
    </location>
</feature>